<evidence type="ECO:0000313" key="3">
    <source>
        <dbReference type="Proteomes" id="UP000447833"/>
    </source>
</evidence>
<dbReference type="EMBL" id="WMEY01000002">
    <property type="protein sequence ID" value="MYL63221.1"/>
    <property type="molecule type" value="Genomic_DNA"/>
</dbReference>
<dbReference type="RefSeq" id="WP_160918873.1">
    <property type="nucleotide sequence ID" value="NZ_WMEY01000002.1"/>
</dbReference>
<gene>
    <name evidence="2" type="ORF">GLW07_07615</name>
</gene>
<proteinExistence type="predicted"/>
<dbReference type="GO" id="GO:1990189">
    <property type="term" value="F:protein N-terminal-serine acetyltransferase activity"/>
    <property type="evidence" value="ECO:0007669"/>
    <property type="project" value="TreeGrafter"/>
</dbReference>
<dbReference type="InterPro" id="IPR051908">
    <property type="entry name" value="Ribosomal_N-acetyltransferase"/>
</dbReference>
<name>A0A845EXD8_9BACL</name>
<dbReference type="Pfam" id="PF13302">
    <property type="entry name" value="Acetyltransf_3"/>
    <property type="match status" value="1"/>
</dbReference>
<dbReference type="InterPro" id="IPR000182">
    <property type="entry name" value="GNAT_dom"/>
</dbReference>
<dbReference type="Gene3D" id="3.40.630.30">
    <property type="match status" value="1"/>
</dbReference>
<dbReference type="PANTHER" id="PTHR43441:SF3">
    <property type="entry name" value="ACETYLTRANSFERASE"/>
    <property type="match status" value="1"/>
</dbReference>
<dbReference type="PROSITE" id="PS51186">
    <property type="entry name" value="GNAT"/>
    <property type="match status" value="1"/>
</dbReference>
<dbReference type="GO" id="GO:0005737">
    <property type="term" value="C:cytoplasm"/>
    <property type="evidence" value="ECO:0007669"/>
    <property type="project" value="TreeGrafter"/>
</dbReference>
<keyword evidence="2" id="KW-0808">Transferase</keyword>
<evidence type="ECO:0000259" key="1">
    <source>
        <dbReference type="PROSITE" id="PS51186"/>
    </source>
</evidence>
<reference evidence="2 3" key="1">
    <citation type="submission" date="2019-11" db="EMBL/GenBank/DDBJ databases">
        <title>Genome sequences of 17 halophilic strains isolated from different environments.</title>
        <authorList>
            <person name="Furrow R.E."/>
        </authorList>
    </citation>
    <scope>NUCLEOTIDE SEQUENCE [LARGE SCALE GENOMIC DNA]</scope>
    <source>
        <strain evidence="2 3">22506_14_FS</strain>
    </source>
</reference>
<dbReference type="Proteomes" id="UP000447833">
    <property type="component" value="Unassembled WGS sequence"/>
</dbReference>
<dbReference type="GO" id="GO:0008999">
    <property type="term" value="F:protein-N-terminal-alanine acetyltransferase activity"/>
    <property type="evidence" value="ECO:0007669"/>
    <property type="project" value="TreeGrafter"/>
</dbReference>
<dbReference type="SUPFAM" id="SSF55729">
    <property type="entry name" value="Acyl-CoA N-acyltransferases (Nat)"/>
    <property type="match status" value="1"/>
</dbReference>
<dbReference type="InterPro" id="IPR016181">
    <property type="entry name" value="Acyl_CoA_acyltransferase"/>
</dbReference>
<organism evidence="2 3">
    <name type="scientific">Guptibacillus hwajinpoensis</name>
    <dbReference type="NCBI Taxonomy" id="208199"/>
    <lineage>
        <taxon>Bacteria</taxon>
        <taxon>Bacillati</taxon>
        <taxon>Bacillota</taxon>
        <taxon>Bacilli</taxon>
        <taxon>Bacillales</taxon>
        <taxon>Guptibacillaceae</taxon>
        <taxon>Guptibacillus</taxon>
    </lineage>
</organism>
<dbReference type="PANTHER" id="PTHR43441">
    <property type="entry name" value="RIBOSOMAL-PROTEIN-SERINE ACETYLTRANSFERASE"/>
    <property type="match status" value="1"/>
</dbReference>
<comment type="caution">
    <text evidence="2">The sequence shown here is derived from an EMBL/GenBank/DDBJ whole genome shotgun (WGS) entry which is preliminary data.</text>
</comment>
<evidence type="ECO:0000313" key="2">
    <source>
        <dbReference type="EMBL" id="MYL63221.1"/>
    </source>
</evidence>
<feature type="domain" description="N-acetyltransferase" evidence="1">
    <location>
        <begin position="28"/>
        <end position="177"/>
    </location>
</feature>
<sequence length="186" mass="21406">MNPILMEIETSLETERLLLRMPQLGDGKIVNEAIQTSIEELRPWLGFARVTPTPEETEINIREAHIKFLKRESLRFLVFLKETNEFVGSTGFHNIHWDVPKLEIGYWMATGHSGHGYMTEAVQKLTQYAHQSLDCRRVEIQCDRENARSRAIPERLGYLLEGTLKNDDLSIDGKKITDTCIYSSTI</sequence>
<dbReference type="AlphaFoldDB" id="A0A845EXD8"/>
<protein>
    <submittedName>
        <fullName evidence="2">GNAT family N-acetyltransferase</fullName>
    </submittedName>
</protein>
<accession>A0A845EXD8</accession>